<evidence type="ECO:0000313" key="12">
    <source>
        <dbReference type="EMBL" id="MBG9986078.1"/>
    </source>
</evidence>
<dbReference type="PANTHER" id="PTHR43646:SF2">
    <property type="entry name" value="GLYCOSYLTRANSFERASE 2-LIKE DOMAIN-CONTAINING PROTEIN"/>
    <property type="match status" value="1"/>
</dbReference>
<evidence type="ECO:0000256" key="9">
    <source>
        <dbReference type="ARBA" id="ARBA00038120"/>
    </source>
</evidence>
<evidence type="ECO:0000259" key="11">
    <source>
        <dbReference type="Pfam" id="PF00535"/>
    </source>
</evidence>
<keyword evidence="6" id="KW-0472">Membrane</keyword>
<evidence type="ECO:0000256" key="10">
    <source>
        <dbReference type="ARBA" id="ARBA00040345"/>
    </source>
</evidence>
<dbReference type="InterPro" id="IPR026461">
    <property type="entry name" value="Trfase_2_rSAM/seldom_assoc"/>
</dbReference>
<comment type="caution">
    <text evidence="12">The sequence shown here is derived from an EMBL/GenBank/DDBJ whole genome shotgun (WGS) entry which is preliminary data.</text>
</comment>
<name>A0ABS0LPT3_9LACT</name>
<comment type="similarity">
    <text evidence="9">Belongs to the glycosyltransferase 2 family. CrtQ subfamily.</text>
</comment>
<evidence type="ECO:0000256" key="7">
    <source>
        <dbReference type="ARBA" id="ARBA00037281"/>
    </source>
</evidence>
<comment type="pathway">
    <text evidence="8">Carotenoid biosynthesis; staphyloxanthin biosynthesis; staphyloxanthin from farnesyl diphosphate: step 4/5.</text>
</comment>
<dbReference type="RefSeq" id="WP_197114999.1">
    <property type="nucleotide sequence ID" value="NZ_JACBXQ010000002.1"/>
</dbReference>
<dbReference type="InterPro" id="IPR001173">
    <property type="entry name" value="Glyco_trans_2-like"/>
</dbReference>
<dbReference type="CDD" id="cd02522">
    <property type="entry name" value="GT_2_like_a"/>
    <property type="match status" value="1"/>
</dbReference>
<dbReference type="EMBL" id="JACBXQ010000002">
    <property type="protein sequence ID" value="MBG9986078.1"/>
    <property type="molecule type" value="Genomic_DNA"/>
</dbReference>
<comment type="function">
    <text evidence="7">Catalyzes the glycosylation of 4,4'-diaponeurosporenoate, i.e. the esterification of glucose at the C1'' position with the carboxyl group of 4,4'-diaponeurosporenic acid, to form glycosyl-4,4'-diaponeurosporenoate. This is a step in the biosynthesis of staphyloxanthin, an orange pigment present in most staphylococci strains.</text>
</comment>
<protein>
    <recommendedName>
        <fullName evidence="10">4,4'-diaponeurosporenoate glycosyltransferase</fullName>
    </recommendedName>
</protein>
<dbReference type="InterPro" id="IPR029044">
    <property type="entry name" value="Nucleotide-diphossugar_trans"/>
</dbReference>
<organism evidence="12 13">
    <name type="scientific">Facklamia lactis</name>
    <dbReference type="NCBI Taxonomy" id="2749967"/>
    <lineage>
        <taxon>Bacteria</taxon>
        <taxon>Bacillati</taxon>
        <taxon>Bacillota</taxon>
        <taxon>Bacilli</taxon>
        <taxon>Lactobacillales</taxon>
        <taxon>Aerococcaceae</taxon>
        <taxon>Facklamia</taxon>
    </lineage>
</organism>
<comment type="subcellular location">
    <subcellularLocation>
        <location evidence="1">Cell membrane</location>
    </subcellularLocation>
</comment>
<keyword evidence="5" id="KW-0125">Carotenoid biosynthesis</keyword>
<evidence type="ECO:0000256" key="6">
    <source>
        <dbReference type="ARBA" id="ARBA00023136"/>
    </source>
</evidence>
<evidence type="ECO:0000256" key="5">
    <source>
        <dbReference type="ARBA" id="ARBA00022746"/>
    </source>
</evidence>
<evidence type="ECO:0000313" key="13">
    <source>
        <dbReference type="Proteomes" id="UP000721415"/>
    </source>
</evidence>
<accession>A0ABS0LPT3</accession>
<proteinExistence type="inferred from homology"/>
<evidence type="ECO:0000256" key="2">
    <source>
        <dbReference type="ARBA" id="ARBA00022475"/>
    </source>
</evidence>
<gene>
    <name evidence="12" type="ORF">HZY91_04125</name>
</gene>
<keyword evidence="13" id="KW-1185">Reference proteome</keyword>
<dbReference type="PANTHER" id="PTHR43646">
    <property type="entry name" value="GLYCOSYLTRANSFERASE"/>
    <property type="match status" value="1"/>
</dbReference>
<dbReference type="Pfam" id="PF00535">
    <property type="entry name" value="Glycos_transf_2"/>
    <property type="match status" value="1"/>
</dbReference>
<evidence type="ECO:0000256" key="8">
    <source>
        <dbReference type="ARBA" id="ARBA00037904"/>
    </source>
</evidence>
<dbReference type="NCBIfam" id="TIGR04283">
    <property type="entry name" value="glyco_like_mftF"/>
    <property type="match status" value="1"/>
</dbReference>
<dbReference type="Gene3D" id="3.90.550.10">
    <property type="entry name" value="Spore Coat Polysaccharide Biosynthesis Protein SpsA, Chain A"/>
    <property type="match status" value="1"/>
</dbReference>
<evidence type="ECO:0000256" key="3">
    <source>
        <dbReference type="ARBA" id="ARBA00022676"/>
    </source>
</evidence>
<sequence>MKKVELSVVIPIYNEENDLPLLIENLKVFNDPAIEIIMVDGGSHDRSVELLQAGGLKVLRARKGRGNQLDYGARHSNGDNLLFLHSDSYFKSSPLDCIRMNLERASIGAFPLRFTSNNLFLKLIEFGSNWRLAYRQIAFGDQGIHMKKTFYDEIGGFKHLPLMEDYDFSIRSKQAKQKLKIAPMPLYTSARRFEQKGVLMTLVKMQYCQWLFRRNESIEKIMKIYYS</sequence>
<evidence type="ECO:0000256" key="4">
    <source>
        <dbReference type="ARBA" id="ARBA00022679"/>
    </source>
</evidence>
<keyword evidence="3" id="KW-0328">Glycosyltransferase</keyword>
<reference evidence="12 13" key="1">
    <citation type="submission" date="2020-07" db="EMBL/GenBank/DDBJ databases">
        <title>Facklamia lactis sp. nov., isolated from raw milk.</title>
        <authorList>
            <person name="Doll E.V."/>
            <person name="Huptas C."/>
            <person name="Staib L."/>
            <person name="Wenning M."/>
            <person name="Scherer S."/>
        </authorList>
    </citation>
    <scope>NUCLEOTIDE SEQUENCE [LARGE SCALE GENOMIC DNA]</scope>
    <source>
        <strain evidence="12 13">DSM 111018</strain>
    </source>
</reference>
<evidence type="ECO:0000256" key="1">
    <source>
        <dbReference type="ARBA" id="ARBA00004236"/>
    </source>
</evidence>
<keyword evidence="4" id="KW-0808">Transferase</keyword>
<feature type="domain" description="Glycosyltransferase 2-like" evidence="11">
    <location>
        <begin position="7"/>
        <end position="92"/>
    </location>
</feature>
<keyword evidence="2" id="KW-1003">Cell membrane</keyword>
<dbReference type="SUPFAM" id="SSF53448">
    <property type="entry name" value="Nucleotide-diphospho-sugar transferases"/>
    <property type="match status" value="1"/>
</dbReference>
<dbReference type="Proteomes" id="UP000721415">
    <property type="component" value="Unassembled WGS sequence"/>
</dbReference>